<protein>
    <submittedName>
        <fullName evidence="1">Uncharacterized protein</fullName>
    </submittedName>
</protein>
<dbReference type="PATRIC" id="fig|1698271.3.peg.1161"/>
<evidence type="ECO:0000313" key="2">
    <source>
        <dbReference type="Proteomes" id="UP000070344"/>
    </source>
</evidence>
<comment type="caution">
    <text evidence="1">The sequence shown here is derived from an EMBL/GenBank/DDBJ whole genome shotgun (WGS) entry which is preliminary data.</text>
</comment>
<organism evidence="1 2">
    <name type="scientific">candidate division MSBL1 archaeon SCGC-AAA259O05</name>
    <dbReference type="NCBI Taxonomy" id="1698271"/>
    <lineage>
        <taxon>Archaea</taxon>
        <taxon>Methanobacteriati</taxon>
        <taxon>Methanobacteriota</taxon>
        <taxon>candidate division MSBL1</taxon>
    </lineage>
</organism>
<reference evidence="1 2" key="1">
    <citation type="journal article" date="2016" name="Sci. Rep.">
        <title>Metabolic traits of an uncultured archaeal lineage -MSBL1- from brine pools of the Red Sea.</title>
        <authorList>
            <person name="Mwirichia R."/>
            <person name="Alam I."/>
            <person name="Rashid M."/>
            <person name="Vinu M."/>
            <person name="Ba-Alawi W."/>
            <person name="Anthony Kamau A."/>
            <person name="Kamanda Ngugi D."/>
            <person name="Goker M."/>
            <person name="Klenk H.P."/>
            <person name="Bajic V."/>
            <person name="Stingl U."/>
        </authorList>
    </citation>
    <scope>NUCLEOTIDE SEQUENCE [LARGE SCALE GENOMIC DNA]</scope>
    <source>
        <strain evidence="1">SCGC-AAA259O05</strain>
    </source>
</reference>
<accession>A0A133V1C2</accession>
<name>A0A133V1C2_9EURY</name>
<dbReference type="AlphaFoldDB" id="A0A133V1C2"/>
<dbReference type="EMBL" id="LHXV01000053">
    <property type="protein sequence ID" value="KXB00250.1"/>
    <property type="molecule type" value="Genomic_DNA"/>
</dbReference>
<gene>
    <name evidence="1" type="ORF">AKJ41_04230</name>
</gene>
<evidence type="ECO:0000313" key="1">
    <source>
        <dbReference type="EMBL" id="KXB00250.1"/>
    </source>
</evidence>
<keyword evidence="2" id="KW-1185">Reference proteome</keyword>
<dbReference type="Proteomes" id="UP000070344">
    <property type="component" value="Unassembled WGS sequence"/>
</dbReference>
<sequence length="73" mass="8454">MMNLLSLLSLHHVERLLLQTSSVSSLLTRGNGLTFPHPSRKDISTKKKDYQKEGKIWDWRNTSRNSFSDEIIP</sequence>
<proteinExistence type="predicted"/>